<evidence type="ECO:0000313" key="1">
    <source>
        <dbReference type="EMBL" id="GBN30284.1"/>
    </source>
</evidence>
<keyword evidence="2" id="KW-1185">Reference proteome</keyword>
<organism evidence="1 2">
    <name type="scientific">Araneus ventricosus</name>
    <name type="common">Orbweaver spider</name>
    <name type="synonym">Epeira ventricosa</name>
    <dbReference type="NCBI Taxonomy" id="182803"/>
    <lineage>
        <taxon>Eukaryota</taxon>
        <taxon>Metazoa</taxon>
        <taxon>Ecdysozoa</taxon>
        <taxon>Arthropoda</taxon>
        <taxon>Chelicerata</taxon>
        <taxon>Arachnida</taxon>
        <taxon>Araneae</taxon>
        <taxon>Araneomorphae</taxon>
        <taxon>Entelegynae</taxon>
        <taxon>Araneoidea</taxon>
        <taxon>Araneidae</taxon>
        <taxon>Araneus</taxon>
    </lineage>
</organism>
<name>A0A4Y2MVD1_ARAVE</name>
<reference evidence="1 2" key="1">
    <citation type="journal article" date="2019" name="Sci. Rep.">
        <title>Orb-weaving spider Araneus ventricosus genome elucidates the spidroin gene catalogue.</title>
        <authorList>
            <person name="Kono N."/>
            <person name="Nakamura H."/>
            <person name="Ohtoshi R."/>
            <person name="Moran D.A.P."/>
            <person name="Shinohara A."/>
            <person name="Yoshida Y."/>
            <person name="Fujiwara M."/>
            <person name="Mori M."/>
            <person name="Tomita M."/>
            <person name="Arakawa K."/>
        </authorList>
    </citation>
    <scope>NUCLEOTIDE SEQUENCE [LARGE SCALE GENOMIC DNA]</scope>
</reference>
<sequence>MSTTYKYLEYRSFFSIFRRTRNIVKKLIKERQRSRNLGLVVFASRFEATRRLFWGLDHIILNHDQRTRTAPEGTSAEGHSTPTDLKCTRPFTRWFFSGIWFRTLQPKDLATRATMAPSSFGYTTISMIR</sequence>
<gene>
    <name evidence="1" type="ORF">AVEN_154134_1</name>
</gene>
<proteinExistence type="predicted"/>
<accession>A0A4Y2MVD1</accession>
<dbReference type="Proteomes" id="UP000499080">
    <property type="component" value="Unassembled WGS sequence"/>
</dbReference>
<protein>
    <submittedName>
        <fullName evidence="1">Uncharacterized protein</fullName>
    </submittedName>
</protein>
<dbReference type="EMBL" id="BGPR01007891">
    <property type="protein sequence ID" value="GBN30284.1"/>
    <property type="molecule type" value="Genomic_DNA"/>
</dbReference>
<comment type="caution">
    <text evidence="1">The sequence shown here is derived from an EMBL/GenBank/DDBJ whole genome shotgun (WGS) entry which is preliminary data.</text>
</comment>
<dbReference type="AlphaFoldDB" id="A0A4Y2MVD1"/>
<evidence type="ECO:0000313" key="2">
    <source>
        <dbReference type="Proteomes" id="UP000499080"/>
    </source>
</evidence>